<proteinExistence type="predicted"/>
<name>A0ABX7QPR1_9GAMM</name>
<sequence length="245" mass="27205">MKPTMIAIATLLAAPSVFADTEFVPGEATFGGDAELGATMTTGNTDTTSIKGRLDLKHELGNWENEYVLEGLYKEDTDEVTAKRYLGSVQGNYRFGKHSYTFATGSYEVDPFTGYDFRYNAAAGYGYRLYQGANSFVDAEVGPGYQYQRLDEEQQADLGYTSESSWVVHSVLNYSWKISPTSRFKQTFVADYGDKLDARSETSVTANIVGALSMKFAVIVRYNSDPLDDIKSTDTETNMTILYSF</sequence>
<feature type="signal peptide" evidence="1">
    <location>
        <begin position="1"/>
        <end position="19"/>
    </location>
</feature>
<dbReference type="InterPro" id="IPR007433">
    <property type="entry name" value="DUF481"/>
</dbReference>
<dbReference type="RefSeq" id="WP_207354159.1">
    <property type="nucleotide sequence ID" value="NZ_CP071503.1"/>
</dbReference>
<accession>A0ABX7QPR1</accession>
<reference evidence="2 3" key="1">
    <citation type="submission" date="2021-03" db="EMBL/GenBank/DDBJ databases">
        <title>Novel species identification of genus Shewanella.</title>
        <authorList>
            <person name="Liu G."/>
            <person name="Zhang Q."/>
        </authorList>
    </citation>
    <scope>NUCLEOTIDE SEQUENCE [LARGE SCALE GENOMIC DNA]</scope>
    <source>
        <strain evidence="2 3">FJAT-51800</strain>
    </source>
</reference>
<gene>
    <name evidence="2" type="ORF">JYB87_14405</name>
</gene>
<evidence type="ECO:0000256" key="1">
    <source>
        <dbReference type="SAM" id="SignalP"/>
    </source>
</evidence>
<evidence type="ECO:0000313" key="3">
    <source>
        <dbReference type="Proteomes" id="UP000662770"/>
    </source>
</evidence>
<dbReference type="Pfam" id="PF04338">
    <property type="entry name" value="DUF481"/>
    <property type="match status" value="1"/>
</dbReference>
<organism evidence="2 3">
    <name type="scientific">Shewanella avicenniae</name>
    <dbReference type="NCBI Taxonomy" id="2814294"/>
    <lineage>
        <taxon>Bacteria</taxon>
        <taxon>Pseudomonadati</taxon>
        <taxon>Pseudomonadota</taxon>
        <taxon>Gammaproteobacteria</taxon>
        <taxon>Alteromonadales</taxon>
        <taxon>Shewanellaceae</taxon>
        <taxon>Shewanella</taxon>
    </lineage>
</organism>
<protein>
    <submittedName>
        <fullName evidence="2">DUF481 domain-containing protein</fullName>
    </submittedName>
</protein>
<dbReference type="EMBL" id="CP071503">
    <property type="protein sequence ID" value="QSX32921.1"/>
    <property type="molecule type" value="Genomic_DNA"/>
</dbReference>
<keyword evidence="1" id="KW-0732">Signal</keyword>
<dbReference type="Proteomes" id="UP000662770">
    <property type="component" value="Chromosome"/>
</dbReference>
<evidence type="ECO:0000313" key="2">
    <source>
        <dbReference type="EMBL" id="QSX32921.1"/>
    </source>
</evidence>
<keyword evidence="3" id="KW-1185">Reference proteome</keyword>
<feature type="chain" id="PRO_5047073973" evidence="1">
    <location>
        <begin position="20"/>
        <end position="245"/>
    </location>
</feature>